<evidence type="ECO:0000256" key="9">
    <source>
        <dbReference type="ARBA" id="ARBA00022833"/>
    </source>
</evidence>
<organism evidence="19 20">
    <name type="scientific">Streptomyces durmitorensis</name>
    <dbReference type="NCBI Taxonomy" id="319947"/>
    <lineage>
        <taxon>Bacteria</taxon>
        <taxon>Bacillati</taxon>
        <taxon>Actinomycetota</taxon>
        <taxon>Actinomycetes</taxon>
        <taxon>Kitasatosporales</taxon>
        <taxon>Streptomycetaceae</taxon>
        <taxon>Streptomyces</taxon>
    </lineage>
</organism>
<evidence type="ECO:0000256" key="3">
    <source>
        <dbReference type="ARBA" id="ARBA00022723"/>
    </source>
</evidence>
<keyword evidence="3" id="KW-0479">Metal-binding</keyword>
<dbReference type="NCBIfam" id="TIGR00630">
    <property type="entry name" value="uvra"/>
    <property type="match status" value="1"/>
</dbReference>
<keyword evidence="12" id="KW-0238">DNA-binding</keyword>
<accession>A0ABY4Q553</accession>
<dbReference type="Proteomes" id="UP000829992">
    <property type="component" value="Chromosome"/>
</dbReference>
<evidence type="ECO:0000256" key="10">
    <source>
        <dbReference type="ARBA" id="ARBA00022840"/>
    </source>
</evidence>
<dbReference type="PANTHER" id="PTHR43152:SF3">
    <property type="entry name" value="UVRABC SYSTEM PROTEIN A"/>
    <property type="match status" value="1"/>
</dbReference>
<dbReference type="InterPro" id="IPR017871">
    <property type="entry name" value="ABC_transporter-like_CS"/>
</dbReference>
<keyword evidence="8" id="KW-0863">Zinc-finger</keyword>
<evidence type="ECO:0000256" key="11">
    <source>
        <dbReference type="ARBA" id="ARBA00022881"/>
    </source>
</evidence>
<dbReference type="Gene3D" id="1.20.1580.10">
    <property type="entry name" value="ABC transporter ATPase like domain"/>
    <property type="match status" value="2"/>
</dbReference>
<evidence type="ECO:0000256" key="14">
    <source>
        <dbReference type="ARBA" id="ARBA00038000"/>
    </source>
</evidence>
<comment type="subcellular location">
    <subcellularLocation>
        <location evidence="1">Cytoplasm</location>
    </subcellularLocation>
</comment>
<protein>
    <recommendedName>
        <fullName evidence="15">UvrABC system protein A</fullName>
    </recommendedName>
    <alternativeName>
        <fullName evidence="16">Excinuclease ABC subunit A</fullName>
    </alternativeName>
</protein>
<feature type="region of interest" description="Disordered" evidence="17">
    <location>
        <begin position="136"/>
        <end position="170"/>
    </location>
</feature>
<dbReference type="SUPFAM" id="SSF52540">
    <property type="entry name" value="P-loop containing nucleoside triphosphate hydrolases"/>
    <property type="match status" value="2"/>
</dbReference>
<dbReference type="RefSeq" id="WP_249591854.1">
    <property type="nucleotide sequence ID" value="NZ_BAAAQL010000018.1"/>
</dbReference>
<dbReference type="InterPro" id="IPR027417">
    <property type="entry name" value="P-loop_NTPase"/>
</dbReference>
<keyword evidence="20" id="KW-1185">Reference proteome</keyword>
<dbReference type="InterPro" id="IPR041552">
    <property type="entry name" value="UvrA_DNA-bd"/>
</dbReference>
<dbReference type="PROSITE" id="PS50893">
    <property type="entry name" value="ABC_TRANSPORTER_2"/>
    <property type="match status" value="1"/>
</dbReference>
<dbReference type="Gene3D" id="3.40.50.300">
    <property type="entry name" value="P-loop containing nucleotide triphosphate hydrolases"/>
    <property type="match status" value="2"/>
</dbReference>
<proteinExistence type="inferred from homology"/>
<evidence type="ECO:0000256" key="13">
    <source>
        <dbReference type="ARBA" id="ARBA00023204"/>
    </source>
</evidence>
<evidence type="ECO:0000256" key="4">
    <source>
        <dbReference type="ARBA" id="ARBA00022737"/>
    </source>
</evidence>
<dbReference type="InterPro" id="IPR003439">
    <property type="entry name" value="ABC_transporter-like_ATP-bd"/>
</dbReference>
<evidence type="ECO:0000256" key="8">
    <source>
        <dbReference type="ARBA" id="ARBA00022771"/>
    </source>
</evidence>
<evidence type="ECO:0000256" key="1">
    <source>
        <dbReference type="ARBA" id="ARBA00004496"/>
    </source>
</evidence>
<dbReference type="PROSITE" id="PS00211">
    <property type="entry name" value="ABC_TRANSPORTER_1"/>
    <property type="match status" value="1"/>
</dbReference>
<keyword evidence="4" id="KW-0677">Repeat</keyword>
<name>A0ABY4Q553_9ACTN</name>
<evidence type="ECO:0000313" key="19">
    <source>
        <dbReference type="EMBL" id="UQT60520.1"/>
    </source>
</evidence>
<dbReference type="Pfam" id="PF17755">
    <property type="entry name" value="UvrA_DNA-bind"/>
    <property type="match status" value="1"/>
</dbReference>
<dbReference type="InterPro" id="IPR004602">
    <property type="entry name" value="UvrA"/>
</dbReference>
<evidence type="ECO:0000256" key="2">
    <source>
        <dbReference type="ARBA" id="ARBA00022490"/>
    </source>
</evidence>
<keyword evidence="6" id="KW-0227">DNA damage</keyword>
<dbReference type="SMART" id="SM00382">
    <property type="entry name" value="AAA"/>
    <property type="match status" value="2"/>
</dbReference>
<evidence type="ECO:0000256" key="15">
    <source>
        <dbReference type="ARBA" id="ARBA00039316"/>
    </source>
</evidence>
<keyword evidence="7" id="KW-0228">DNA excision</keyword>
<evidence type="ECO:0000259" key="18">
    <source>
        <dbReference type="PROSITE" id="PS50893"/>
    </source>
</evidence>
<keyword evidence="2" id="KW-0963">Cytoplasm</keyword>
<evidence type="ECO:0000256" key="12">
    <source>
        <dbReference type="ARBA" id="ARBA00023125"/>
    </source>
</evidence>
<keyword evidence="9" id="KW-0862">Zinc</keyword>
<evidence type="ECO:0000256" key="17">
    <source>
        <dbReference type="SAM" id="MobiDB-lite"/>
    </source>
</evidence>
<gene>
    <name evidence="19" type="primary">uvrA</name>
    <name evidence="19" type="ORF">M4V62_38655</name>
</gene>
<keyword evidence="5" id="KW-0547">Nucleotide-binding</keyword>
<dbReference type="Gene3D" id="1.10.8.280">
    <property type="entry name" value="ABC transporter ATPase domain-like"/>
    <property type="match status" value="1"/>
</dbReference>
<evidence type="ECO:0000256" key="16">
    <source>
        <dbReference type="ARBA" id="ARBA00042156"/>
    </source>
</evidence>
<dbReference type="InterPro" id="IPR003593">
    <property type="entry name" value="AAA+_ATPase"/>
</dbReference>
<reference evidence="19 20" key="1">
    <citation type="submission" date="2022-05" db="EMBL/GenBank/DDBJ databases">
        <authorList>
            <person name="Zhou X."/>
            <person name="Li K."/>
            <person name="Man Y."/>
        </authorList>
    </citation>
    <scope>NUCLEOTIDE SEQUENCE [LARGE SCALE GENOMIC DNA]</scope>
    <source>
        <strain evidence="19 20">MS405</strain>
    </source>
</reference>
<keyword evidence="13" id="KW-0234">DNA repair</keyword>
<evidence type="ECO:0000256" key="7">
    <source>
        <dbReference type="ARBA" id="ARBA00022769"/>
    </source>
</evidence>
<evidence type="ECO:0000313" key="20">
    <source>
        <dbReference type="Proteomes" id="UP000829992"/>
    </source>
</evidence>
<keyword evidence="11" id="KW-0267">Excision nuclease</keyword>
<keyword evidence="10" id="KW-0067">ATP-binding</keyword>
<evidence type="ECO:0000256" key="6">
    <source>
        <dbReference type="ARBA" id="ARBA00022763"/>
    </source>
</evidence>
<dbReference type="EMBL" id="CP097289">
    <property type="protein sequence ID" value="UQT60520.1"/>
    <property type="molecule type" value="Genomic_DNA"/>
</dbReference>
<sequence>MDASIATTDSIRIKGARLHNLKNVSLAIPKNQLVVLTGLSGSGKSTIAFDTLHREGQRQYLESLGLVTTFVSKPAVDSITGLSPSISVDQHLTNRSPRSTVGTVTEVFTYLRLLWARIGHRPCPACGQDVPPAYRVSGDDLWDDEPSGAGPAEGTEGASPDDEQPALPCPHCGTPVPGMVMGTFSFNKPAGACVTCTGIGTVFQADVKRLVDDGLSVSGGAVLGWLPVLTARNIPILRAAGEHYGFAFDAEMPVHELGAPQRDLLLHGVESEQFRRHFPDAAPPSTVARGRFEGVVTNMLRRYAERIDDDAYREKAEKFLVNDVCPDCEGTRLRPESRRVTVAGLTIVDASRLPLDELAGWIDGLRAHVTDGEAWQVTEPIVDDLRERVRRLVDVGVGYLTLERATPSLSAGETQRLRLSALLGSGLTGVLYVLDEPTIGLHPADTARLIDVLRRLRDLGNTVLVIEHDLDVLRAADHVVDVGPGAGREGGHIVAAGSPDEVAATTGSVTGDYLSGRLAMPLPALRAPASGAELVIRGARAHNLKNVTARLPLGRLVAVSGPSGSGKSSLVLDILGRAARQRFHGAGDAPGAHDGIEGWQHIDKVVTIDQQAISRVPRSNAATYSDAFTPIREAFAASTDARQRGLTAGHFSFNVAGGRCERCTGAGVLTAQMHFLPDVEVRCPACRGRRFRPDVLAARYGGHDIAQVLAMTVDEALAVFAAVPGAATRLQRMSDVGLGYLQLGQPATTLSGGEAQRVKLAKELGRRATGRTLYLLDEPTTGLHAADTARLLGVLQRLVDAGNTVITIEHNLDVVRAADWVVDLGPEGGAAGGEIVAEGTPKEIARASASRTGAFLDGV</sequence>
<comment type="similarity">
    <text evidence="14">Belongs to the ABC transporter superfamily. UvrA family.</text>
</comment>
<dbReference type="PANTHER" id="PTHR43152">
    <property type="entry name" value="UVRABC SYSTEM PROTEIN A"/>
    <property type="match status" value="1"/>
</dbReference>
<evidence type="ECO:0000256" key="5">
    <source>
        <dbReference type="ARBA" id="ARBA00022741"/>
    </source>
</evidence>
<feature type="domain" description="ABC transporter" evidence="18">
    <location>
        <begin position="529"/>
        <end position="857"/>
    </location>
</feature>